<feature type="region of interest" description="Disordered" evidence="1">
    <location>
        <begin position="244"/>
        <end position="263"/>
    </location>
</feature>
<evidence type="ECO:0000256" key="1">
    <source>
        <dbReference type="SAM" id="MobiDB-lite"/>
    </source>
</evidence>
<dbReference type="InterPro" id="IPR024752">
    <property type="entry name" value="Myb/SANT-like_dom"/>
</dbReference>
<dbReference type="InParanoid" id="A0A7N2M3V3"/>
<feature type="compositionally biased region" description="Basic and acidic residues" evidence="1">
    <location>
        <begin position="196"/>
        <end position="205"/>
    </location>
</feature>
<evidence type="ECO:0000313" key="3">
    <source>
        <dbReference type="EnsemblPlants" id="QL07p023043:mrna"/>
    </source>
</evidence>
<dbReference type="AlphaFoldDB" id="A0A7N2M3V3"/>
<dbReference type="Proteomes" id="UP000594261">
    <property type="component" value="Chromosome 7"/>
</dbReference>
<name>A0A7N2M3V3_QUELO</name>
<keyword evidence="4" id="KW-1185">Reference proteome</keyword>
<evidence type="ECO:0000259" key="2">
    <source>
        <dbReference type="Pfam" id="PF12776"/>
    </source>
</evidence>
<feature type="compositionally biased region" description="Basic and acidic residues" evidence="1">
    <location>
        <begin position="163"/>
        <end position="173"/>
    </location>
</feature>
<dbReference type="RefSeq" id="XP_030949879.1">
    <property type="nucleotide sequence ID" value="XM_031094019.1"/>
</dbReference>
<proteinExistence type="predicted"/>
<dbReference type="InterPro" id="IPR045026">
    <property type="entry name" value="LIMYB"/>
</dbReference>
<feature type="region of interest" description="Disordered" evidence="1">
    <location>
        <begin position="161"/>
        <end position="220"/>
    </location>
</feature>
<reference evidence="3" key="2">
    <citation type="submission" date="2021-01" db="UniProtKB">
        <authorList>
            <consortium name="EnsemblPlants"/>
        </authorList>
    </citation>
    <scope>IDENTIFICATION</scope>
</reference>
<gene>
    <name evidence="3" type="primary">LOC115973782</name>
</gene>
<dbReference type="EnsemblPlants" id="QL07p023043:mrna">
    <property type="protein sequence ID" value="QL07p023043:mrna"/>
    <property type="gene ID" value="QL07p023043"/>
</dbReference>
<protein>
    <recommendedName>
        <fullName evidence="2">Myb/SANT-like domain-containing protein</fullName>
    </recommendedName>
</protein>
<evidence type="ECO:0000313" key="4">
    <source>
        <dbReference type="Proteomes" id="UP000594261"/>
    </source>
</evidence>
<dbReference type="OMA" id="AWNRMED"/>
<dbReference type="GeneID" id="115973782"/>
<dbReference type="EMBL" id="LRBV02000007">
    <property type="status" value="NOT_ANNOTATED_CDS"/>
    <property type="molecule type" value="Genomic_DNA"/>
</dbReference>
<dbReference type="OrthoDB" id="686198at2759"/>
<sequence length="321" mass="36626">MAQETQDVEEKKWPPHIEHLFIDLMVDEQQKGNMEHGVFKAKVWLSITKILNEHTGKDFTPKQVKDKHNRLRQKQRKWGQLLRHTGLGWDETTQTVTASDEVWANVIAGDNKAAALRKKGCPNYEKLKQLFAPNTATGSLQISSNTPAPDSDEERVLEEELANEEREAHRTQLDNDDCYNPNMEGVTQDDPTVDEQTQHADKRPMQEPSTKGKKVAKKNDRASEMTMALQEYTALARERFSKKKGKSFGSSDHVAQSASGGDPCSLGRALEVLNQYTDLDDDTYLNVAEALQKKEKRVLFMGMPEQRRKRFMERYAQPPDN</sequence>
<organism evidence="3 4">
    <name type="scientific">Quercus lobata</name>
    <name type="common">Valley oak</name>
    <dbReference type="NCBI Taxonomy" id="97700"/>
    <lineage>
        <taxon>Eukaryota</taxon>
        <taxon>Viridiplantae</taxon>
        <taxon>Streptophyta</taxon>
        <taxon>Embryophyta</taxon>
        <taxon>Tracheophyta</taxon>
        <taxon>Spermatophyta</taxon>
        <taxon>Magnoliopsida</taxon>
        <taxon>eudicotyledons</taxon>
        <taxon>Gunneridae</taxon>
        <taxon>Pentapetalae</taxon>
        <taxon>rosids</taxon>
        <taxon>fabids</taxon>
        <taxon>Fagales</taxon>
        <taxon>Fagaceae</taxon>
        <taxon>Quercus</taxon>
    </lineage>
</organism>
<accession>A0A7N2M3V3</accession>
<dbReference type="Pfam" id="PF12776">
    <property type="entry name" value="Myb_DNA-bind_3"/>
    <property type="match status" value="1"/>
</dbReference>
<dbReference type="KEGG" id="qlo:115951758"/>
<dbReference type="KEGG" id="qlo:115973782"/>
<reference evidence="3 4" key="1">
    <citation type="journal article" date="2016" name="G3 (Bethesda)">
        <title>First Draft Assembly and Annotation of the Genome of a California Endemic Oak Quercus lobata Nee (Fagaceae).</title>
        <authorList>
            <person name="Sork V.L."/>
            <person name="Fitz-Gibbon S.T."/>
            <person name="Puiu D."/>
            <person name="Crepeau M."/>
            <person name="Gugger P.F."/>
            <person name="Sherman R."/>
            <person name="Stevens K."/>
            <person name="Langley C.H."/>
            <person name="Pellegrini M."/>
            <person name="Salzberg S.L."/>
        </authorList>
    </citation>
    <scope>NUCLEOTIDE SEQUENCE [LARGE SCALE GENOMIC DNA]</scope>
    <source>
        <strain evidence="3 4">cv. SW786</strain>
    </source>
</reference>
<dbReference type="PANTHER" id="PTHR47584">
    <property type="match status" value="1"/>
</dbReference>
<dbReference type="Gramene" id="QL07p023043:mrna">
    <property type="protein sequence ID" value="QL07p023043:mrna"/>
    <property type="gene ID" value="QL07p023043"/>
</dbReference>
<feature type="domain" description="Myb/SANT-like" evidence="2">
    <location>
        <begin position="12"/>
        <end position="105"/>
    </location>
</feature>
<dbReference type="PANTHER" id="PTHR47584:SF14">
    <property type="entry name" value="L10-INTERACTING MYB DOMAIN-CONTAINING PROTEIN-LIKE"/>
    <property type="match status" value="1"/>
</dbReference>